<dbReference type="CDD" id="cd05466">
    <property type="entry name" value="PBP2_LTTR_substrate"/>
    <property type="match status" value="1"/>
</dbReference>
<sequence>MELYQLKTFAAVAEEGTLAKAAMRIFASQPSVSAHIKALEDELGLVLFERSSRGMLLTKDGEALLTRAYSILKETAELNNLARNLQSSPSGKLIIGVNSGSAEIPLDKIAQALSESCPNLQLEFQHSSSGYIKKGILAGEIDVGFYEGEIDSPKILSSKFRENKVLVIASPKYQDELTDASWLELQELPWVFKTPDCSYYQLMDRIVKAHELTIPKRYTIDEEGTCLQFVRNGAALSLMGEALVEQEIENGELIKWDGFDCTLSHNLICLGSRFQERQIQAFIDASSPILNLAKLQ</sequence>
<comment type="caution">
    <text evidence="6">The sequence shown here is derived from an EMBL/GenBank/DDBJ whole genome shotgun (WGS) entry which is preliminary data.</text>
</comment>
<dbReference type="AlphaFoldDB" id="A0A7X1BAD1"/>
<dbReference type="InterPro" id="IPR000847">
    <property type="entry name" value="LysR_HTH_N"/>
</dbReference>
<dbReference type="SUPFAM" id="SSF53850">
    <property type="entry name" value="Periplasmic binding protein-like II"/>
    <property type="match status" value="1"/>
</dbReference>
<dbReference type="PANTHER" id="PTHR30126">
    <property type="entry name" value="HTH-TYPE TRANSCRIPTIONAL REGULATOR"/>
    <property type="match status" value="1"/>
</dbReference>
<keyword evidence="2" id="KW-0805">Transcription regulation</keyword>
<dbReference type="InterPro" id="IPR036388">
    <property type="entry name" value="WH-like_DNA-bd_sf"/>
</dbReference>
<dbReference type="SUPFAM" id="SSF46785">
    <property type="entry name" value="Winged helix' DNA-binding domain"/>
    <property type="match status" value="1"/>
</dbReference>
<gene>
    <name evidence="6" type="ORF">H5P27_14950</name>
</gene>
<keyword evidence="7" id="KW-1185">Reference proteome</keyword>
<dbReference type="PROSITE" id="PS50931">
    <property type="entry name" value="HTH_LYSR"/>
    <property type="match status" value="1"/>
</dbReference>
<evidence type="ECO:0000313" key="6">
    <source>
        <dbReference type="EMBL" id="MBC2607348.1"/>
    </source>
</evidence>
<dbReference type="Gene3D" id="3.40.190.290">
    <property type="match status" value="1"/>
</dbReference>
<evidence type="ECO:0000256" key="4">
    <source>
        <dbReference type="ARBA" id="ARBA00023163"/>
    </source>
</evidence>
<dbReference type="RefSeq" id="WP_185661195.1">
    <property type="nucleotide sequence ID" value="NZ_CAWPOO010000012.1"/>
</dbReference>
<dbReference type="PRINTS" id="PR00039">
    <property type="entry name" value="HTHLYSR"/>
</dbReference>
<dbReference type="Pfam" id="PF00126">
    <property type="entry name" value="HTH_1"/>
    <property type="match status" value="1"/>
</dbReference>
<evidence type="ECO:0000256" key="3">
    <source>
        <dbReference type="ARBA" id="ARBA00023125"/>
    </source>
</evidence>
<comment type="similarity">
    <text evidence="1">Belongs to the LysR transcriptional regulatory family.</text>
</comment>
<dbReference type="InterPro" id="IPR036390">
    <property type="entry name" value="WH_DNA-bd_sf"/>
</dbReference>
<evidence type="ECO:0000313" key="7">
    <source>
        <dbReference type="Proteomes" id="UP000526501"/>
    </source>
</evidence>
<keyword evidence="3" id="KW-0238">DNA-binding</keyword>
<evidence type="ECO:0000256" key="2">
    <source>
        <dbReference type="ARBA" id="ARBA00023015"/>
    </source>
</evidence>
<name>A0A7X1BAD1_9BACT</name>
<dbReference type="Gene3D" id="1.10.10.10">
    <property type="entry name" value="Winged helix-like DNA-binding domain superfamily/Winged helix DNA-binding domain"/>
    <property type="match status" value="1"/>
</dbReference>
<evidence type="ECO:0000256" key="1">
    <source>
        <dbReference type="ARBA" id="ARBA00009437"/>
    </source>
</evidence>
<dbReference type="GO" id="GO:0000976">
    <property type="term" value="F:transcription cis-regulatory region binding"/>
    <property type="evidence" value="ECO:0007669"/>
    <property type="project" value="TreeGrafter"/>
</dbReference>
<dbReference type="EMBL" id="JACHVC010000012">
    <property type="protein sequence ID" value="MBC2607348.1"/>
    <property type="molecule type" value="Genomic_DNA"/>
</dbReference>
<dbReference type="InterPro" id="IPR005119">
    <property type="entry name" value="LysR_subst-bd"/>
</dbReference>
<keyword evidence="4" id="KW-0804">Transcription</keyword>
<dbReference type="Pfam" id="PF03466">
    <property type="entry name" value="LysR_substrate"/>
    <property type="match status" value="1"/>
</dbReference>
<evidence type="ECO:0000259" key="5">
    <source>
        <dbReference type="PROSITE" id="PS50931"/>
    </source>
</evidence>
<dbReference type="Proteomes" id="UP000526501">
    <property type="component" value="Unassembled WGS sequence"/>
</dbReference>
<proteinExistence type="inferred from homology"/>
<dbReference type="PANTHER" id="PTHR30126:SF40">
    <property type="entry name" value="HTH-TYPE TRANSCRIPTIONAL REGULATOR GLTR"/>
    <property type="match status" value="1"/>
</dbReference>
<dbReference type="FunFam" id="1.10.10.10:FF:000001">
    <property type="entry name" value="LysR family transcriptional regulator"/>
    <property type="match status" value="1"/>
</dbReference>
<organism evidence="6 7">
    <name type="scientific">Pelagicoccus albus</name>
    <dbReference type="NCBI Taxonomy" id="415222"/>
    <lineage>
        <taxon>Bacteria</taxon>
        <taxon>Pseudomonadati</taxon>
        <taxon>Verrucomicrobiota</taxon>
        <taxon>Opitutia</taxon>
        <taxon>Puniceicoccales</taxon>
        <taxon>Pelagicoccaceae</taxon>
        <taxon>Pelagicoccus</taxon>
    </lineage>
</organism>
<reference evidence="6 7" key="1">
    <citation type="submission" date="2020-07" db="EMBL/GenBank/DDBJ databases">
        <authorList>
            <person name="Feng X."/>
        </authorList>
    </citation>
    <scope>NUCLEOTIDE SEQUENCE [LARGE SCALE GENOMIC DNA]</scope>
    <source>
        <strain evidence="6 7">JCM23202</strain>
    </source>
</reference>
<accession>A0A7X1BAD1</accession>
<feature type="domain" description="HTH lysR-type" evidence="5">
    <location>
        <begin position="1"/>
        <end position="58"/>
    </location>
</feature>
<dbReference type="GO" id="GO:0003700">
    <property type="term" value="F:DNA-binding transcription factor activity"/>
    <property type="evidence" value="ECO:0007669"/>
    <property type="project" value="InterPro"/>
</dbReference>
<protein>
    <submittedName>
        <fullName evidence="6">LysR family transcriptional regulator</fullName>
    </submittedName>
</protein>